<keyword evidence="5" id="KW-0963">Cytoplasm</keyword>
<evidence type="ECO:0000313" key="9">
    <source>
        <dbReference type="WBParaSite" id="SMRG1_92750.1"/>
    </source>
</evidence>
<evidence type="ECO:0000313" key="8">
    <source>
        <dbReference type="Proteomes" id="UP000050790"/>
    </source>
</evidence>
<comment type="similarity">
    <text evidence="3">Belongs to the exportin family.</text>
</comment>
<dbReference type="SUPFAM" id="SSF48371">
    <property type="entry name" value="ARM repeat"/>
    <property type="match status" value="1"/>
</dbReference>
<dbReference type="InterPro" id="IPR044189">
    <property type="entry name" value="XPO4/7-like"/>
</dbReference>
<dbReference type="PANTHER" id="PTHR12596:SF1">
    <property type="entry name" value="EXPORTIN-4"/>
    <property type="match status" value="1"/>
</dbReference>
<dbReference type="GO" id="GO:0005049">
    <property type="term" value="F:nuclear export signal receptor activity"/>
    <property type="evidence" value="ECO:0007669"/>
    <property type="project" value="InterPro"/>
</dbReference>
<evidence type="ECO:0000256" key="3">
    <source>
        <dbReference type="ARBA" id="ARBA00009466"/>
    </source>
</evidence>
<evidence type="ECO:0000256" key="7">
    <source>
        <dbReference type="ARBA" id="ARBA00023242"/>
    </source>
</evidence>
<organism evidence="8 9">
    <name type="scientific">Schistosoma margrebowiei</name>
    <dbReference type="NCBI Taxonomy" id="48269"/>
    <lineage>
        <taxon>Eukaryota</taxon>
        <taxon>Metazoa</taxon>
        <taxon>Spiralia</taxon>
        <taxon>Lophotrochozoa</taxon>
        <taxon>Platyhelminthes</taxon>
        <taxon>Trematoda</taxon>
        <taxon>Digenea</taxon>
        <taxon>Strigeidida</taxon>
        <taxon>Schistosomatoidea</taxon>
        <taxon>Schistosomatidae</taxon>
        <taxon>Schistosoma</taxon>
    </lineage>
</organism>
<dbReference type="GO" id="GO:0005737">
    <property type="term" value="C:cytoplasm"/>
    <property type="evidence" value="ECO:0007669"/>
    <property type="project" value="UniProtKB-SubCell"/>
</dbReference>
<reference evidence="9" key="1">
    <citation type="submission" date="2023-11" db="UniProtKB">
        <authorList>
            <consortium name="WormBaseParasite"/>
        </authorList>
    </citation>
    <scope>IDENTIFICATION</scope>
</reference>
<proteinExistence type="inferred from homology"/>
<dbReference type="PANTHER" id="PTHR12596">
    <property type="entry name" value="EXPORTIN 4,7-RELATED"/>
    <property type="match status" value="1"/>
</dbReference>
<keyword evidence="7" id="KW-0539">Nucleus</keyword>
<accession>A0AA85ALT2</accession>
<evidence type="ECO:0000256" key="6">
    <source>
        <dbReference type="ARBA" id="ARBA00022927"/>
    </source>
</evidence>
<sequence>MDDVLKQLEDAATAQLLSVKSEDRKRAEEKILQFRSCSEPYEICTVILTRSNNDCLLYEAGRCLSHAVIREWNSVFASSIDGVDGCKALQLLTFILEWSQSRGFECGPAARQRILSAAGALVKRASAAHAEKVAAAWRSTKVDENVIHTTGLGSRVLTTPPDDPGPPCWLLIKLIEHIEELIQPLTQSDLSGINNDQEPIFKRGLLGLFILSALLDEFSYSEDSAQLNMPLEAHVFLRARFQDYELVRLFKNLLCLANQLLVYWSSLDCSALSQGQSEVVFRVISCLDMITGWDFLPRELIRFHASQLRRSDQEARFRPSDKWSDTMGTDAFPRTLLLFIKLHTWVRGSDLLGARTLSCLVRFSLMSGPLIYPISSLTCINNNSSYHNGISSSNYNENQSLGSPSTMHYLILIENLNCWLGKEIPMEDPIQLSFESLTDQIPGIRNEISNRIADSRSIPSITLENLLPYELSILSEFILNLMLNSSRAWEPVERVLSLPKFSSQESLSSEICQSMFHIGLISLWVMDKFFAFLSSLLIQCIRIQTECSADGDDNGQLAHEAVERLFNCWSDLLDLIPSSLSEQARSQKNHNLTAIGSTDDDNSPLPLTTGQVQNSDQLAQKMKKLLGLLRSSNSSRQSQLFQFFLASKMAQPVGLRRTCSHDNNEEIDLELDEDDMTSSEDSLFAVGSCGLSTPEESVTTLVRLINERVTQLIQLQSCESLKSFDLFEDIHWLLLISGHFLVSGPASLTSVLRMGSPWDTQFSIPHQILYLGSNDTVDVINSRRLILMSIAQCPDMNSIWPPDNLPYTHIPSLIILLCSLFRLLWLQVAYGVGSAQLVTDNFWLMTRLAVTYFCHNVVDRDTLMSNISRSPIMTILQAESVHPLPAHQGVFLSNKPYNGENQLSERKENLLPESCNDINRVCIQGLLMCIRLALDKWSHEPQALSSLTRLLSVLSMHSPNSSSDLACSAWYDICTIVAGPQASEHTWPNLSTDSLIQLVEACLCGSWAIDKTKLSSSALVQQQHQSNEDVSDTLLLQLIREVREHVLRVINVLTHDEASFSSLQDSTATNMLVNCTAILRGVSRAVGSIATNSNSTTDLVSLVWNGLLGPFLSHSANYLVLKCHNYSEALQSLFSLFTDVADSCLIYLAGLPSSSFSESLLNNDSTVVQSPLESNNETRNGCATPYASGSFLNWTVVLCKHYTKITQGKLNFEATAEDDQIQELQLLLNLLNRVLYHEFELRLSGAIVLSRVDNELVIQPDSINSQDATCSTIPTVDAAVIGLGHLLPLITESNLTIPELCQTFYSLASYACELRPQGFIRLTDNQLTSFGRLLRFGIFGVEFDQSNHIKSSSTSRSSSCSAGCVDNSVVQQCLDIIISLTDHFLEIRSRSRSCPVEELQNAIRLINVIGLNTQFLSDLFTLLTRESYSVNLEASFSSALLNLIHLSPEAYSNLVYQWINNCDNPIIQTRLSDAFKHLGNYCCHSNNENNNNNNTELIQSDQQLIMEDQTNKNNLYIKCFNETKPTRSIRSEFQQYFHLFVTEMRSFICFG</sequence>
<evidence type="ECO:0000256" key="2">
    <source>
        <dbReference type="ARBA" id="ARBA00004496"/>
    </source>
</evidence>
<dbReference type="GO" id="GO:0005643">
    <property type="term" value="C:nuclear pore"/>
    <property type="evidence" value="ECO:0007669"/>
    <property type="project" value="TreeGrafter"/>
</dbReference>
<keyword evidence="4" id="KW-0813">Transport</keyword>
<evidence type="ECO:0000256" key="1">
    <source>
        <dbReference type="ARBA" id="ARBA00004123"/>
    </source>
</evidence>
<dbReference type="WBParaSite" id="SMRG1_92750.1">
    <property type="protein sequence ID" value="SMRG1_92750.1"/>
    <property type="gene ID" value="SMRG1_92750"/>
</dbReference>
<name>A0AA85ALT2_9TREM</name>
<protein>
    <recommendedName>
        <fullName evidence="10">Importin N-terminal domain-containing protein</fullName>
    </recommendedName>
</protein>
<evidence type="ECO:0000256" key="4">
    <source>
        <dbReference type="ARBA" id="ARBA00022448"/>
    </source>
</evidence>
<comment type="subcellular location">
    <subcellularLocation>
        <location evidence="2">Cytoplasm</location>
    </subcellularLocation>
    <subcellularLocation>
        <location evidence="1">Nucleus</location>
    </subcellularLocation>
</comment>
<dbReference type="InterPro" id="IPR016024">
    <property type="entry name" value="ARM-type_fold"/>
</dbReference>
<keyword evidence="6" id="KW-0653">Protein transport</keyword>
<evidence type="ECO:0000256" key="5">
    <source>
        <dbReference type="ARBA" id="ARBA00022490"/>
    </source>
</evidence>
<dbReference type="GO" id="GO:0006611">
    <property type="term" value="P:protein export from nucleus"/>
    <property type="evidence" value="ECO:0007669"/>
    <property type="project" value="TreeGrafter"/>
</dbReference>
<evidence type="ECO:0008006" key="10">
    <source>
        <dbReference type="Google" id="ProtNLM"/>
    </source>
</evidence>
<dbReference type="Proteomes" id="UP000050790">
    <property type="component" value="Unassembled WGS sequence"/>
</dbReference>